<accession>A0A0N9VZP9</accession>
<dbReference type="RefSeq" id="WP_054597636.1">
    <property type="nucleotide sequence ID" value="NZ_CP012830.1"/>
</dbReference>
<name>A0A0N9VZP9_PSEFL</name>
<reference evidence="1 2" key="2">
    <citation type="journal article" date="2018" name="Nature">
        <title>Mutant phenotypes for thousands of bacterial genes of unknown function.</title>
        <authorList>
            <person name="Price M.N."/>
            <person name="Wetmore K.M."/>
            <person name="Waters R.J."/>
            <person name="Callaghan M."/>
            <person name="Ray J."/>
            <person name="Liu H."/>
            <person name="Kuehl J.V."/>
            <person name="Melnyk R.A."/>
            <person name="Lamson J.S."/>
            <person name="Suh Y."/>
            <person name="Carlson H.K."/>
            <person name="Esquivel Z."/>
            <person name="Sadeeshkumar H."/>
            <person name="Chakraborty R."/>
            <person name="Zane G.M."/>
            <person name="Rubin B.E."/>
            <person name="Wall J.D."/>
            <person name="Visel A."/>
            <person name="Bristow J."/>
            <person name="Blow M.J."/>
            <person name="Arkin A.P."/>
            <person name="Deutschbauer A.M."/>
        </authorList>
    </citation>
    <scope>NUCLEOTIDE SEQUENCE [LARGE SCALE GENOMIC DNA]</scope>
    <source>
        <strain evidence="1 2">FW300-N2E3</strain>
    </source>
</reference>
<evidence type="ECO:0000313" key="2">
    <source>
        <dbReference type="Proteomes" id="UP000066487"/>
    </source>
</evidence>
<dbReference type="EMBL" id="CP012830">
    <property type="protein sequence ID" value="ALI04434.1"/>
    <property type="molecule type" value="Genomic_DNA"/>
</dbReference>
<organism evidence="1 2">
    <name type="scientific">Pseudomonas fluorescens</name>
    <dbReference type="NCBI Taxonomy" id="294"/>
    <lineage>
        <taxon>Bacteria</taxon>
        <taxon>Pseudomonadati</taxon>
        <taxon>Pseudomonadota</taxon>
        <taxon>Gammaproteobacteria</taxon>
        <taxon>Pseudomonadales</taxon>
        <taxon>Pseudomonadaceae</taxon>
        <taxon>Pseudomonas</taxon>
    </lineage>
</organism>
<dbReference type="Proteomes" id="UP000066487">
    <property type="component" value="Chromosome"/>
</dbReference>
<reference evidence="2" key="1">
    <citation type="submission" date="2015-09" db="EMBL/GenBank/DDBJ databases">
        <title>Whole genome sequence of Pseudomonas fluorescens FW300-N2E3.</title>
        <authorList>
            <person name="Ray J."/>
            <person name="Melnyk R."/>
            <person name="Deutschbauer A."/>
        </authorList>
    </citation>
    <scope>NUCLEOTIDE SEQUENCE [LARGE SCALE GENOMIC DNA]</scope>
    <source>
        <strain evidence="2">FW300-N2E3</strain>
    </source>
</reference>
<evidence type="ECO:0000313" key="1">
    <source>
        <dbReference type="EMBL" id="ALI04434.1"/>
    </source>
</evidence>
<proteinExistence type="predicted"/>
<sequence length="88" mass="9738">MPEENVLKCYAVGDCDFVAAYDEAGSIAVLANTNGDEPINYAAWDVELVSEEELDKPWCNEDDRTKIIGNLREWLAAATEPTWLAGTE</sequence>
<gene>
    <name evidence="1" type="ORF">AO353_26485</name>
</gene>
<protein>
    <submittedName>
        <fullName evidence="1">Uncharacterized protein</fullName>
    </submittedName>
</protein>
<dbReference type="AlphaFoldDB" id="A0A0N9VZP9"/>